<evidence type="ECO:0000313" key="1">
    <source>
        <dbReference type="EMBL" id="CAK86061.1"/>
    </source>
</evidence>
<dbReference type="HOGENOM" id="CLU_3110517_0_0_1"/>
<dbReference type="InParanoid" id="A0DSP4"/>
<proteinExistence type="predicted"/>
<name>A0DSP4_PARTE</name>
<keyword evidence="2" id="KW-1185">Reference proteome</keyword>
<protein>
    <submittedName>
        <fullName evidence="1">Uncharacterized protein</fullName>
    </submittedName>
</protein>
<dbReference type="Proteomes" id="UP000000600">
    <property type="component" value="Unassembled WGS sequence"/>
</dbReference>
<dbReference type="KEGG" id="ptm:GSPATT00019754001"/>
<gene>
    <name evidence="1" type="ORF">GSPATT00019754001</name>
</gene>
<reference evidence="1 2" key="1">
    <citation type="journal article" date="2006" name="Nature">
        <title>Global trends of whole-genome duplications revealed by the ciliate Paramecium tetraurelia.</title>
        <authorList>
            <consortium name="Genoscope"/>
            <person name="Aury J.-M."/>
            <person name="Jaillon O."/>
            <person name="Duret L."/>
            <person name="Noel B."/>
            <person name="Jubin C."/>
            <person name="Porcel B.M."/>
            <person name="Segurens B."/>
            <person name="Daubin V."/>
            <person name="Anthouard V."/>
            <person name="Aiach N."/>
            <person name="Arnaiz O."/>
            <person name="Billaut A."/>
            <person name="Beisson J."/>
            <person name="Blanc I."/>
            <person name="Bouhouche K."/>
            <person name="Camara F."/>
            <person name="Duharcourt S."/>
            <person name="Guigo R."/>
            <person name="Gogendeau D."/>
            <person name="Katinka M."/>
            <person name="Keller A.-M."/>
            <person name="Kissmehl R."/>
            <person name="Klotz C."/>
            <person name="Koll F."/>
            <person name="Le Moue A."/>
            <person name="Lepere C."/>
            <person name="Malinsky S."/>
            <person name="Nowacki M."/>
            <person name="Nowak J.K."/>
            <person name="Plattner H."/>
            <person name="Poulain J."/>
            <person name="Ruiz F."/>
            <person name="Serrano V."/>
            <person name="Zagulski M."/>
            <person name="Dessen P."/>
            <person name="Betermier M."/>
            <person name="Weissenbach J."/>
            <person name="Scarpelli C."/>
            <person name="Schachter V."/>
            <person name="Sperling L."/>
            <person name="Meyer E."/>
            <person name="Cohen J."/>
            <person name="Wincker P."/>
        </authorList>
    </citation>
    <scope>NUCLEOTIDE SEQUENCE [LARGE SCALE GENOMIC DNA]</scope>
    <source>
        <strain evidence="1 2">Stock d4-2</strain>
    </source>
</reference>
<dbReference type="AlphaFoldDB" id="A0DSP4"/>
<dbReference type="EMBL" id="CT868563">
    <property type="protein sequence ID" value="CAK86061.1"/>
    <property type="molecule type" value="Genomic_DNA"/>
</dbReference>
<evidence type="ECO:0000313" key="2">
    <source>
        <dbReference type="Proteomes" id="UP000000600"/>
    </source>
</evidence>
<organism evidence="1 2">
    <name type="scientific">Paramecium tetraurelia</name>
    <dbReference type="NCBI Taxonomy" id="5888"/>
    <lineage>
        <taxon>Eukaryota</taxon>
        <taxon>Sar</taxon>
        <taxon>Alveolata</taxon>
        <taxon>Ciliophora</taxon>
        <taxon>Intramacronucleata</taxon>
        <taxon>Oligohymenophorea</taxon>
        <taxon>Peniculida</taxon>
        <taxon>Parameciidae</taxon>
        <taxon>Paramecium</taxon>
    </lineage>
</organism>
<sequence>MNTTKFKKENTSEEKFEMVTAQAFTDNQISILDKTIKFGKEQFKKVCKMFK</sequence>
<dbReference type="GeneID" id="5039243"/>
<dbReference type="RefSeq" id="XP_001453458.1">
    <property type="nucleotide sequence ID" value="XM_001453421.1"/>
</dbReference>
<accession>A0DSP4</accession>